<name>A0AB73AEF6_ENTFC</name>
<accession>A0AB73AEF6</accession>
<reference evidence="2 3" key="1">
    <citation type="submission" date="2013-06" db="EMBL/GenBank/DDBJ databases">
        <authorList>
            <person name="Weinstock G."/>
            <person name="Sodergren E."/>
            <person name="Lobos E.A."/>
            <person name="Fulton L."/>
            <person name="Fulton R."/>
            <person name="Courtney L."/>
            <person name="Fronick C."/>
            <person name="O'Laughlin M."/>
            <person name="Godfrey J."/>
            <person name="Wilson R.M."/>
            <person name="Miner T."/>
            <person name="Farmer C."/>
            <person name="Delehaunty K."/>
            <person name="Cordes M."/>
            <person name="Minx P."/>
            <person name="Tomlinson C."/>
            <person name="Chen J."/>
            <person name="Wollam A."/>
            <person name="Pepin K.H."/>
            <person name="Bhonagiri V."/>
            <person name="Zhang X."/>
            <person name="Warren W."/>
            <person name="Mitreva M."/>
            <person name="Mardis E.R."/>
            <person name="Wilson R.K."/>
        </authorList>
    </citation>
    <scope>NUCLEOTIDE SEQUENCE [LARGE SCALE GENOMIC DNA]</scope>
    <source>
        <strain evidence="2 3">SD2A-2</strain>
    </source>
</reference>
<dbReference type="AlphaFoldDB" id="A0AB73AEF6"/>
<dbReference type="InterPro" id="IPR009732">
    <property type="entry name" value="DUF1304"/>
</dbReference>
<organism evidence="2 3">
    <name type="scientific">Enterococcus faecium SD2A-2</name>
    <dbReference type="NCBI Taxonomy" id="1244154"/>
    <lineage>
        <taxon>Bacteria</taxon>
        <taxon>Bacillati</taxon>
        <taxon>Bacillota</taxon>
        <taxon>Bacilli</taxon>
        <taxon>Lactobacillales</taxon>
        <taxon>Enterococcaceae</taxon>
        <taxon>Enterococcus</taxon>
    </lineage>
</organism>
<dbReference type="PANTHER" id="PTHR38446">
    <property type="entry name" value="BLL0914 PROTEIN"/>
    <property type="match status" value="1"/>
</dbReference>
<dbReference type="PANTHER" id="PTHR38446:SF1">
    <property type="entry name" value="BLL0914 PROTEIN"/>
    <property type="match status" value="1"/>
</dbReference>
<protein>
    <recommendedName>
        <fullName evidence="4">DUF1304 domain-containing protein</fullName>
    </recommendedName>
</protein>
<feature type="transmembrane region" description="Helical" evidence="1">
    <location>
        <begin position="103"/>
        <end position="120"/>
    </location>
</feature>
<proteinExistence type="predicted"/>
<evidence type="ECO:0008006" key="4">
    <source>
        <dbReference type="Google" id="ProtNLM"/>
    </source>
</evidence>
<feature type="transmembrane region" description="Helical" evidence="1">
    <location>
        <begin position="80"/>
        <end position="96"/>
    </location>
</feature>
<dbReference type="Pfam" id="PF06993">
    <property type="entry name" value="DUF1304"/>
    <property type="match status" value="1"/>
</dbReference>
<sequence>MKKTSLSSTIIGSKNKIHQKEEANMSILSKILVTLVAIEFFYIMYIETVRTDSDTTSRVFKMNKEELSRKSVQTLFKNQGVYNGLLGVGLLYGAYLSSAPKEITSMLLLSIFIVALYGSLTSDRWILLKQGGLALLALLSIFF</sequence>
<comment type="caution">
    <text evidence="2">The sequence shown here is derived from an EMBL/GenBank/DDBJ whole genome shotgun (WGS) entry which is preliminary data.</text>
</comment>
<evidence type="ECO:0000313" key="3">
    <source>
        <dbReference type="Proteomes" id="UP000014622"/>
    </source>
</evidence>
<evidence type="ECO:0000256" key="1">
    <source>
        <dbReference type="SAM" id="Phobius"/>
    </source>
</evidence>
<evidence type="ECO:0000313" key="2">
    <source>
        <dbReference type="EMBL" id="EPI16294.1"/>
    </source>
</evidence>
<keyword evidence="1" id="KW-1133">Transmembrane helix</keyword>
<keyword evidence="1" id="KW-0472">Membrane</keyword>
<dbReference type="EMBL" id="ATIT01000014">
    <property type="protein sequence ID" value="EPI16294.1"/>
    <property type="molecule type" value="Genomic_DNA"/>
</dbReference>
<gene>
    <name evidence="2" type="ORF">D356_00103</name>
</gene>
<dbReference type="Proteomes" id="UP000014622">
    <property type="component" value="Unassembled WGS sequence"/>
</dbReference>
<keyword evidence="1" id="KW-0812">Transmembrane</keyword>
<feature type="transmembrane region" description="Helical" evidence="1">
    <location>
        <begin position="27"/>
        <end position="46"/>
    </location>
</feature>